<dbReference type="Proteomes" id="UP000723714">
    <property type="component" value="Unassembled WGS sequence"/>
</dbReference>
<keyword evidence="4" id="KW-1185">Reference proteome</keyword>
<sequence>MDNRYDNDSDYDSMIETVEDWNDADMERKKEAASYMDGSAQPELTEKDILGDMFDDWDDDLELEEEEGEAKDEAEPELEPESKDACVELTVQDDKMAAMIFVSEPEGNGQDVTRQMILDALNKKGIVYGVDSKRINEIVEKKAYRQMFQIAEGKPPIDGKNGRIKDYFPRKRELKFAQTGNGGIDFKTMNLIHNVKKGDVVCEISMPEEPLDGIDVFGRPAPGKRGKMPPIPQGRNIVYSEKKDKLLTGCEGNLTFRNGRFHVENVYEVAGNVDNSVGNINFTGSVYIHGDVFEGYSVKAKGDITVVGMVEGAELIAGGDILLHKGMRGMKTGILKSGGNVTGKFLEDCTIYAKGNVEAEYIINSQVSCEKDVILAGKKGAFIGGRCAVCNTMRVKVVGAMSHVPTEVILGVTPELLDRMEQTKQELAEVTKKLIDCKKDMDYLTAKQQAGTITEKQKHSLNDLKIREPVNKMMLKQLRKRLAEMNQRIQEVGKSRLVADIVHEGTVIRIGNAALTIKRQEECCSFYLVNGEIQKGMR</sequence>
<evidence type="ECO:0000313" key="4">
    <source>
        <dbReference type="Proteomes" id="UP000723714"/>
    </source>
</evidence>
<protein>
    <submittedName>
        <fullName evidence="3">FapA family protein</fullName>
    </submittedName>
</protein>
<evidence type="ECO:0000256" key="1">
    <source>
        <dbReference type="SAM" id="MobiDB-lite"/>
    </source>
</evidence>
<dbReference type="Pfam" id="PF03961">
    <property type="entry name" value="FapA"/>
    <property type="match status" value="1"/>
</dbReference>
<dbReference type="InterPro" id="IPR046866">
    <property type="entry name" value="FapA_N"/>
</dbReference>
<dbReference type="PANTHER" id="PTHR38032:SF1">
    <property type="entry name" value="RNA-BINDING PROTEIN KHPB N-TERMINAL DOMAIN-CONTAINING PROTEIN"/>
    <property type="match status" value="1"/>
</dbReference>
<feature type="domain" description="Flagellar Assembly Protein A N-terminal region" evidence="2">
    <location>
        <begin position="87"/>
        <end position="258"/>
    </location>
</feature>
<accession>A0ABS6D983</accession>
<dbReference type="InterPro" id="IPR005646">
    <property type="entry name" value="FapA"/>
</dbReference>
<dbReference type="Pfam" id="PF20250">
    <property type="entry name" value="FapA_N"/>
    <property type="match status" value="1"/>
</dbReference>
<feature type="compositionally biased region" description="Acidic residues" evidence="1">
    <location>
        <begin position="55"/>
        <end position="79"/>
    </location>
</feature>
<gene>
    <name evidence="3" type="ORF">HGO97_020365</name>
</gene>
<dbReference type="PANTHER" id="PTHR38032">
    <property type="entry name" value="POLYMERASE-RELATED"/>
    <property type="match status" value="1"/>
</dbReference>
<dbReference type="InterPro" id="IPR046865">
    <property type="entry name" value="FapA_b_solenoid"/>
</dbReference>
<proteinExistence type="predicted"/>
<reference evidence="3 4" key="1">
    <citation type="submission" date="2021-06" db="EMBL/GenBank/DDBJ databases">
        <title>Faecalicatena sp. nov. isolated from porcine feces.</title>
        <authorList>
            <person name="Oh B.S."/>
            <person name="Lee J.H."/>
        </authorList>
    </citation>
    <scope>NUCLEOTIDE SEQUENCE [LARGE SCALE GENOMIC DNA]</scope>
    <source>
        <strain evidence="3 4">AGMB00832</strain>
    </source>
</reference>
<feature type="region of interest" description="Disordered" evidence="1">
    <location>
        <begin position="55"/>
        <end position="83"/>
    </location>
</feature>
<dbReference type="EMBL" id="JABACJ020000028">
    <property type="protein sequence ID" value="MBU3878160.1"/>
    <property type="molecule type" value="Genomic_DNA"/>
</dbReference>
<evidence type="ECO:0000313" key="3">
    <source>
        <dbReference type="EMBL" id="MBU3878160.1"/>
    </source>
</evidence>
<comment type="caution">
    <text evidence="3">The sequence shown here is derived from an EMBL/GenBank/DDBJ whole genome shotgun (WGS) entry which is preliminary data.</text>
</comment>
<dbReference type="RefSeq" id="WP_216244767.1">
    <property type="nucleotide sequence ID" value="NZ_JABACJ020000028.1"/>
</dbReference>
<evidence type="ECO:0000259" key="2">
    <source>
        <dbReference type="Pfam" id="PF20250"/>
    </source>
</evidence>
<name>A0ABS6D983_9FIRM</name>
<organism evidence="3 4">
    <name type="scientific">Faecalicatena faecalis</name>
    <dbReference type="NCBI Taxonomy" id="2726362"/>
    <lineage>
        <taxon>Bacteria</taxon>
        <taxon>Bacillati</taxon>
        <taxon>Bacillota</taxon>
        <taxon>Clostridia</taxon>
        <taxon>Lachnospirales</taxon>
        <taxon>Lachnospiraceae</taxon>
        <taxon>Faecalicatena</taxon>
    </lineage>
</organism>